<accession>A0A916WWT7</accession>
<keyword evidence="4" id="KW-1185">Reference proteome</keyword>
<feature type="transmembrane region" description="Helical" evidence="2">
    <location>
        <begin position="101"/>
        <end position="123"/>
    </location>
</feature>
<organism evidence="3 4">
    <name type="scientific">Gordonia jinhuaensis</name>
    <dbReference type="NCBI Taxonomy" id="1517702"/>
    <lineage>
        <taxon>Bacteria</taxon>
        <taxon>Bacillati</taxon>
        <taxon>Actinomycetota</taxon>
        <taxon>Actinomycetes</taxon>
        <taxon>Mycobacteriales</taxon>
        <taxon>Gordoniaceae</taxon>
        <taxon>Gordonia</taxon>
    </lineage>
</organism>
<dbReference type="AlphaFoldDB" id="A0A916WWT7"/>
<feature type="compositionally biased region" description="Low complexity" evidence="1">
    <location>
        <begin position="1"/>
        <end position="16"/>
    </location>
</feature>
<protein>
    <submittedName>
        <fullName evidence="3">Uncharacterized protein</fullName>
    </submittedName>
</protein>
<evidence type="ECO:0000313" key="3">
    <source>
        <dbReference type="EMBL" id="GGB38675.1"/>
    </source>
</evidence>
<keyword evidence="2" id="KW-0472">Membrane</keyword>
<reference evidence="3" key="2">
    <citation type="submission" date="2020-09" db="EMBL/GenBank/DDBJ databases">
        <authorList>
            <person name="Sun Q."/>
            <person name="Zhou Y."/>
        </authorList>
    </citation>
    <scope>NUCLEOTIDE SEQUENCE</scope>
    <source>
        <strain evidence="3">CGMCC 1.12827</strain>
    </source>
</reference>
<feature type="region of interest" description="Disordered" evidence="1">
    <location>
        <begin position="1"/>
        <end position="25"/>
    </location>
</feature>
<dbReference type="Proteomes" id="UP000621454">
    <property type="component" value="Unassembled WGS sequence"/>
</dbReference>
<comment type="caution">
    <text evidence="3">The sequence shown here is derived from an EMBL/GenBank/DDBJ whole genome shotgun (WGS) entry which is preliminary data.</text>
</comment>
<name>A0A916WWT7_9ACTN</name>
<evidence type="ECO:0000313" key="4">
    <source>
        <dbReference type="Proteomes" id="UP000621454"/>
    </source>
</evidence>
<evidence type="ECO:0000256" key="2">
    <source>
        <dbReference type="SAM" id="Phobius"/>
    </source>
</evidence>
<sequence length="124" mass="12829">MTAAQSPSRSEQSGESSDNRGERPSAPALWCLQLGVYFATMLILVMLTATTSGSSSTTPQTAAMQHALAVAGYGSALVVVTCGIGVGLLRWLDKSARAFPLVGLIVQAVLTLLAIGMALGGLWY</sequence>
<feature type="transmembrane region" description="Helical" evidence="2">
    <location>
        <begin position="67"/>
        <end position="89"/>
    </location>
</feature>
<gene>
    <name evidence="3" type="ORF">GCM10011489_27950</name>
</gene>
<keyword evidence="2" id="KW-1133">Transmembrane helix</keyword>
<proteinExistence type="predicted"/>
<dbReference type="EMBL" id="BMGC01000022">
    <property type="protein sequence ID" value="GGB38675.1"/>
    <property type="molecule type" value="Genomic_DNA"/>
</dbReference>
<evidence type="ECO:0000256" key="1">
    <source>
        <dbReference type="SAM" id="MobiDB-lite"/>
    </source>
</evidence>
<reference evidence="3" key="1">
    <citation type="journal article" date="2014" name="Int. J. Syst. Evol. Microbiol.">
        <title>Complete genome sequence of Corynebacterium casei LMG S-19264T (=DSM 44701T), isolated from a smear-ripened cheese.</title>
        <authorList>
            <consortium name="US DOE Joint Genome Institute (JGI-PGF)"/>
            <person name="Walter F."/>
            <person name="Albersmeier A."/>
            <person name="Kalinowski J."/>
            <person name="Ruckert C."/>
        </authorList>
    </citation>
    <scope>NUCLEOTIDE SEQUENCE</scope>
    <source>
        <strain evidence="3">CGMCC 1.12827</strain>
    </source>
</reference>
<keyword evidence="2" id="KW-0812">Transmembrane</keyword>
<dbReference type="RefSeq" id="WP_229742663.1">
    <property type="nucleotide sequence ID" value="NZ_BMGC01000022.1"/>
</dbReference>
<feature type="transmembrane region" description="Helical" evidence="2">
    <location>
        <begin position="28"/>
        <end position="47"/>
    </location>
</feature>